<name>A0A7J6WCW7_THATH</name>
<dbReference type="CDD" id="cd16454">
    <property type="entry name" value="RING-H2_PA-TM-RING"/>
    <property type="match status" value="1"/>
</dbReference>
<keyword evidence="1" id="KW-0863">Zinc-finger</keyword>
<comment type="caution">
    <text evidence="3">The sequence shown here is derived from an EMBL/GenBank/DDBJ whole genome shotgun (WGS) entry which is preliminary data.</text>
</comment>
<keyword evidence="1" id="KW-0862">Zinc</keyword>
<sequence length="168" mass="19165">MNNTAPDIPAWMLRGSNSNVETEATTTFTLRRHQSSSTSTQTVSTITETLTTDGIVTVPPPWMFGPSDAETDTTWRRHSAFREFPKKEKMTKEQKEKLLGPRVFIDLDSEDVCAICIEDMEGDEVRTIGCNHTFHNKCISKWVEEKATCPSCRFNMSSSLFWKIFNFI</sequence>
<dbReference type="PANTHER" id="PTHR17550">
    <property type="entry name" value="E3 UBIQUITIN-PROTEIN LIGASE TTC3"/>
    <property type="match status" value="1"/>
</dbReference>
<evidence type="ECO:0000313" key="4">
    <source>
        <dbReference type="Proteomes" id="UP000554482"/>
    </source>
</evidence>
<dbReference type="InterPro" id="IPR013083">
    <property type="entry name" value="Znf_RING/FYVE/PHD"/>
</dbReference>
<dbReference type="Gene3D" id="3.30.40.10">
    <property type="entry name" value="Zinc/RING finger domain, C3HC4 (zinc finger)"/>
    <property type="match status" value="1"/>
</dbReference>
<dbReference type="Proteomes" id="UP000554482">
    <property type="component" value="Unassembled WGS sequence"/>
</dbReference>
<organism evidence="3 4">
    <name type="scientific">Thalictrum thalictroides</name>
    <name type="common">Rue-anemone</name>
    <name type="synonym">Anemone thalictroides</name>
    <dbReference type="NCBI Taxonomy" id="46969"/>
    <lineage>
        <taxon>Eukaryota</taxon>
        <taxon>Viridiplantae</taxon>
        <taxon>Streptophyta</taxon>
        <taxon>Embryophyta</taxon>
        <taxon>Tracheophyta</taxon>
        <taxon>Spermatophyta</taxon>
        <taxon>Magnoliopsida</taxon>
        <taxon>Ranunculales</taxon>
        <taxon>Ranunculaceae</taxon>
        <taxon>Thalictroideae</taxon>
        <taxon>Thalictrum</taxon>
    </lineage>
</organism>
<dbReference type="PANTHER" id="PTHR17550:SF4">
    <property type="entry name" value="E3 UBIQUITIN-PROTEIN LIGASE TTC3"/>
    <property type="match status" value="1"/>
</dbReference>
<dbReference type="Pfam" id="PF13639">
    <property type="entry name" value="zf-RING_2"/>
    <property type="match status" value="1"/>
</dbReference>
<feature type="domain" description="RING-type" evidence="2">
    <location>
        <begin position="113"/>
        <end position="153"/>
    </location>
</feature>
<protein>
    <recommendedName>
        <fullName evidence="2">RING-type domain-containing protein</fullName>
    </recommendedName>
</protein>
<accession>A0A7J6WCW7</accession>
<evidence type="ECO:0000259" key="2">
    <source>
        <dbReference type="PROSITE" id="PS50089"/>
    </source>
</evidence>
<evidence type="ECO:0000256" key="1">
    <source>
        <dbReference type="PROSITE-ProRule" id="PRU00175"/>
    </source>
</evidence>
<dbReference type="InterPro" id="IPR001841">
    <property type="entry name" value="Znf_RING"/>
</dbReference>
<keyword evidence="1" id="KW-0479">Metal-binding</keyword>
<reference evidence="3 4" key="1">
    <citation type="submission" date="2020-06" db="EMBL/GenBank/DDBJ databases">
        <title>Transcriptomic and genomic resources for Thalictrum thalictroides and T. hernandezii: Facilitating candidate gene discovery in an emerging model plant lineage.</title>
        <authorList>
            <person name="Arias T."/>
            <person name="Riano-Pachon D.M."/>
            <person name="Di Stilio V.S."/>
        </authorList>
    </citation>
    <scope>NUCLEOTIDE SEQUENCE [LARGE SCALE GENOMIC DNA]</scope>
    <source>
        <strain evidence="4">cv. WT478/WT964</strain>
        <tissue evidence="3">Leaves</tissue>
    </source>
</reference>
<keyword evidence="4" id="KW-1185">Reference proteome</keyword>
<dbReference type="AlphaFoldDB" id="A0A7J6WCW7"/>
<gene>
    <name evidence="3" type="ORF">FRX31_015194</name>
</gene>
<dbReference type="GO" id="GO:0008270">
    <property type="term" value="F:zinc ion binding"/>
    <property type="evidence" value="ECO:0007669"/>
    <property type="project" value="UniProtKB-KW"/>
</dbReference>
<dbReference type="SUPFAM" id="SSF57850">
    <property type="entry name" value="RING/U-box"/>
    <property type="match status" value="1"/>
</dbReference>
<proteinExistence type="predicted"/>
<dbReference type="PROSITE" id="PS50089">
    <property type="entry name" value="ZF_RING_2"/>
    <property type="match status" value="1"/>
</dbReference>
<dbReference type="EMBL" id="JABWDY010017631">
    <property type="protein sequence ID" value="KAF5195219.1"/>
    <property type="molecule type" value="Genomic_DNA"/>
</dbReference>
<dbReference type="OrthoDB" id="1897796at2759"/>
<dbReference type="SMART" id="SM00184">
    <property type="entry name" value="RING"/>
    <property type="match status" value="1"/>
</dbReference>
<evidence type="ECO:0000313" key="3">
    <source>
        <dbReference type="EMBL" id="KAF5195219.1"/>
    </source>
</evidence>